<dbReference type="Proteomes" id="UP000285961">
    <property type="component" value="Unassembled WGS sequence"/>
</dbReference>
<evidence type="ECO:0000313" key="9">
    <source>
        <dbReference type="EMBL" id="RJP73513.1"/>
    </source>
</evidence>
<gene>
    <name evidence="9" type="ORF">C4532_04165</name>
</gene>
<dbReference type="InterPro" id="IPR013780">
    <property type="entry name" value="Glyco_hydro_b"/>
</dbReference>
<dbReference type="InterPro" id="IPR010720">
    <property type="entry name" value="Alpha-L-AF_C"/>
</dbReference>
<accession>A0A419F539</accession>
<feature type="domain" description="Alpha-L-arabinofuranosidase C-terminal" evidence="8">
    <location>
        <begin position="284"/>
        <end position="483"/>
    </location>
</feature>
<evidence type="ECO:0000256" key="2">
    <source>
        <dbReference type="ARBA" id="ARBA00007186"/>
    </source>
</evidence>
<reference evidence="9 10" key="1">
    <citation type="journal article" date="2017" name="ISME J.">
        <title>Energy and carbon metabolisms in a deep terrestrial subsurface fluid microbial community.</title>
        <authorList>
            <person name="Momper L."/>
            <person name="Jungbluth S.P."/>
            <person name="Lee M.D."/>
            <person name="Amend J.P."/>
        </authorList>
    </citation>
    <scope>NUCLEOTIDE SEQUENCE [LARGE SCALE GENOMIC DNA]</scope>
    <source>
        <strain evidence="9">SURF_17</strain>
    </source>
</reference>
<evidence type="ECO:0000313" key="10">
    <source>
        <dbReference type="Proteomes" id="UP000285961"/>
    </source>
</evidence>
<evidence type="ECO:0000256" key="4">
    <source>
        <dbReference type="ARBA" id="ARBA00012670"/>
    </source>
</evidence>
<dbReference type="InterPro" id="IPR017853">
    <property type="entry name" value="GH"/>
</dbReference>
<dbReference type="Pfam" id="PF22848">
    <property type="entry name" value="ASD1_dom"/>
    <property type="match status" value="1"/>
</dbReference>
<keyword evidence="6" id="KW-0119">Carbohydrate metabolism</keyword>
<dbReference type="PANTHER" id="PTHR43576">
    <property type="entry name" value="ALPHA-L-ARABINOFURANOSIDASE C-RELATED"/>
    <property type="match status" value="1"/>
</dbReference>
<comment type="subunit">
    <text evidence="3">Homohexamer; trimer of dimers.</text>
</comment>
<keyword evidence="7" id="KW-0326">Glycosidase</keyword>
<dbReference type="Gene3D" id="3.20.20.80">
    <property type="entry name" value="Glycosidases"/>
    <property type="match status" value="1"/>
</dbReference>
<dbReference type="SMART" id="SM00813">
    <property type="entry name" value="Alpha-L-AF_C"/>
    <property type="match status" value="1"/>
</dbReference>
<evidence type="ECO:0000256" key="3">
    <source>
        <dbReference type="ARBA" id="ARBA00011165"/>
    </source>
</evidence>
<comment type="caution">
    <text evidence="9">The sequence shown here is derived from an EMBL/GenBank/DDBJ whole genome shotgun (WGS) entry which is preliminary data.</text>
</comment>
<dbReference type="InterPro" id="IPR055235">
    <property type="entry name" value="ASD1_cat"/>
</dbReference>
<dbReference type="SUPFAM" id="SSF51011">
    <property type="entry name" value="Glycosyl hydrolase domain"/>
    <property type="match status" value="1"/>
</dbReference>
<evidence type="ECO:0000256" key="7">
    <source>
        <dbReference type="ARBA" id="ARBA00023295"/>
    </source>
</evidence>
<comment type="similarity">
    <text evidence="2">Belongs to the glycosyl hydrolase 51 family.</text>
</comment>
<dbReference type="EMBL" id="QZKI01000026">
    <property type="protein sequence ID" value="RJP73513.1"/>
    <property type="molecule type" value="Genomic_DNA"/>
</dbReference>
<dbReference type="GO" id="GO:0046373">
    <property type="term" value="P:L-arabinose metabolic process"/>
    <property type="evidence" value="ECO:0007669"/>
    <property type="project" value="InterPro"/>
</dbReference>
<name>A0A419F539_9BACT</name>
<dbReference type="GO" id="GO:0000272">
    <property type="term" value="P:polysaccharide catabolic process"/>
    <property type="evidence" value="ECO:0007669"/>
    <property type="project" value="TreeGrafter"/>
</dbReference>
<proteinExistence type="inferred from homology"/>
<evidence type="ECO:0000256" key="1">
    <source>
        <dbReference type="ARBA" id="ARBA00001462"/>
    </source>
</evidence>
<keyword evidence="5" id="KW-0378">Hydrolase</keyword>
<dbReference type="GO" id="GO:0046556">
    <property type="term" value="F:alpha-L-arabinofuranosidase activity"/>
    <property type="evidence" value="ECO:0007669"/>
    <property type="project" value="UniProtKB-EC"/>
</dbReference>
<dbReference type="EC" id="3.2.1.55" evidence="4"/>
<evidence type="ECO:0000259" key="8">
    <source>
        <dbReference type="SMART" id="SM00813"/>
    </source>
</evidence>
<dbReference type="AlphaFoldDB" id="A0A419F539"/>
<protein>
    <recommendedName>
        <fullName evidence="4">non-reducing end alpha-L-arabinofuranosidase</fullName>
        <ecNumber evidence="4">3.2.1.55</ecNumber>
    </recommendedName>
</protein>
<organism evidence="9 10">
    <name type="scientific">Candidatus Abyssobacteria bacterium SURF_17</name>
    <dbReference type="NCBI Taxonomy" id="2093361"/>
    <lineage>
        <taxon>Bacteria</taxon>
        <taxon>Pseudomonadati</taxon>
        <taxon>Candidatus Hydrogenedentota</taxon>
        <taxon>Candidatus Abyssobacteria</taxon>
    </lineage>
</organism>
<dbReference type="PANTHER" id="PTHR43576:SF3">
    <property type="entry name" value="ALPHA-L-ARABINOFURANOSIDASE C"/>
    <property type="match status" value="1"/>
</dbReference>
<dbReference type="Pfam" id="PF06964">
    <property type="entry name" value="Alpha-L-AF_C"/>
    <property type="match status" value="1"/>
</dbReference>
<dbReference type="Gene3D" id="2.60.40.1180">
    <property type="entry name" value="Golgi alpha-mannosidase II"/>
    <property type="match status" value="1"/>
</dbReference>
<sequence length="492" mass="55458">MARIKVDIDRRIGIINPSIYGGFIEHLGRCIYGGIYDESSPLSDERGFRKDVLGALKALRLPNLRYPGGNFVSGYHWQDGVGPKEKRPRKMEFAWHTVESNRFGTDEFIEYCRSLETEPFLCVNLGSGTPEEAAAWVEYCNGTEDSHYANMRKANGYPEPHNVKYWGLGNEMGGYWQICAKNAGDYAKIAVEAAKMMRWVDPTIKLIGCGFLEQVDPPSWNLEVVDKLAGFMDYISLHIYTGNSDYYTNVAGPVRAQRLIDVFNATITIAMAGKKAPRPEIAMDEWNVWYKTFGSELEEQYDLSDALTVAGFLNVMHRNCTTVTLSNLAQMVNVIAPIFTSPEGLFLQTIYHPFKVYRDHCHRIALDAFVDSSSYETRVVHEWSGAGNESPIETVPYLDVSATLNEHATELSLAVINRHKDEPIETEIHLGDFQPKRTALVYEINGSRVDVQNSFSEPDNVTTTEKRFEKAAGAFKYQFPAHSITLLKLARA</sequence>
<comment type="catalytic activity">
    <reaction evidence="1">
        <text>Hydrolysis of terminal non-reducing alpha-L-arabinofuranoside residues in alpha-L-arabinosides.</text>
        <dbReference type="EC" id="3.2.1.55"/>
    </reaction>
</comment>
<dbReference type="SUPFAM" id="SSF51445">
    <property type="entry name" value="(Trans)glycosidases"/>
    <property type="match status" value="1"/>
</dbReference>
<evidence type="ECO:0000256" key="6">
    <source>
        <dbReference type="ARBA" id="ARBA00023277"/>
    </source>
</evidence>
<evidence type="ECO:0000256" key="5">
    <source>
        <dbReference type="ARBA" id="ARBA00022801"/>
    </source>
</evidence>